<feature type="chain" id="PRO_5018270562" description="Type-F conjugative transfer system pilin assembly protein TrbC" evidence="2">
    <location>
        <begin position="21"/>
        <end position="270"/>
    </location>
</feature>
<keyword evidence="2" id="KW-0732">Signal</keyword>
<proteinExistence type="predicted"/>
<dbReference type="KEGG" id="bthg:MS2017_1370"/>
<dbReference type="Pfam" id="PF09673">
    <property type="entry name" value="TrbC_Ftype"/>
    <property type="match status" value="1"/>
</dbReference>
<evidence type="ECO:0000256" key="1">
    <source>
        <dbReference type="SAM" id="Coils"/>
    </source>
</evidence>
<evidence type="ECO:0008006" key="5">
    <source>
        <dbReference type="Google" id="ProtNLM"/>
    </source>
</evidence>
<organism evidence="3 4">
    <name type="scientific">Bathymodiolus thermophilus thioautotrophic gill symbiont</name>
    <dbReference type="NCBI Taxonomy" id="2360"/>
    <lineage>
        <taxon>Bacteria</taxon>
        <taxon>Pseudomonadati</taxon>
        <taxon>Pseudomonadota</taxon>
        <taxon>Gammaproteobacteria</taxon>
        <taxon>sulfur-oxidizing symbionts</taxon>
    </lineage>
</organism>
<dbReference type="AlphaFoldDB" id="A0A3G3IMU5"/>
<reference evidence="3 4" key="1">
    <citation type="submission" date="2017-11" db="EMBL/GenBank/DDBJ databases">
        <title>Genome sequence of the bacterial symbiont EPR9N from a vent mussel Bathymodiolus thermophilus.</title>
        <authorList>
            <person name="Won Y.-J."/>
        </authorList>
    </citation>
    <scope>NUCLEOTIDE SEQUENCE [LARGE SCALE GENOMIC DNA]</scope>
    <source>
        <strain evidence="3 4">EPR9N</strain>
    </source>
</reference>
<evidence type="ECO:0000313" key="3">
    <source>
        <dbReference type="EMBL" id="AYQ57058.1"/>
    </source>
</evidence>
<accession>A0A3G3IMU5</accession>
<feature type="coiled-coil region" evidence="1">
    <location>
        <begin position="25"/>
        <end position="77"/>
    </location>
</feature>
<evidence type="ECO:0000256" key="2">
    <source>
        <dbReference type="SAM" id="SignalP"/>
    </source>
</evidence>
<name>A0A3G3IMU5_9GAMM</name>
<sequence precursor="true">MNNYFNTYIILLLLASPLSASDIFLPEINQEMKNLAKEVANSNARVKAFNVKKPSINGQLRNRIKALEKQVDKDSKNHRLSVQNLMLRTVKNKSWKTKQAQLIRGLKKNLNIQEQEESTVSGHRLYLFVSSSMPKKKMRTYARQLQKYPNAQMIIRGFIGGGEKMQPTMAYIKSIITKDENCGRGVACKTYKTRINIDPVLFQRYTINKVPTLVYVDELSGGNYCSEGNIEVVNASGVHKFIGLAPFKYMIQALSEKTDLSKLKHLLEIR</sequence>
<evidence type="ECO:0000313" key="4">
    <source>
        <dbReference type="Proteomes" id="UP000278334"/>
    </source>
</evidence>
<gene>
    <name evidence="3" type="ORF">MS2017_1370</name>
</gene>
<feature type="signal peptide" evidence="2">
    <location>
        <begin position="1"/>
        <end position="20"/>
    </location>
</feature>
<keyword evidence="1" id="KW-0175">Coiled coil</keyword>
<dbReference type="EMBL" id="CP024634">
    <property type="protein sequence ID" value="AYQ57058.1"/>
    <property type="molecule type" value="Genomic_DNA"/>
</dbReference>
<protein>
    <recommendedName>
        <fullName evidence="5">Type-F conjugative transfer system pilin assembly protein TrbC</fullName>
    </recommendedName>
</protein>
<dbReference type="Proteomes" id="UP000278334">
    <property type="component" value="Chromosome"/>
</dbReference>
<dbReference type="InterPro" id="IPR019106">
    <property type="entry name" value="T4SS_TrbC"/>
</dbReference>
<dbReference type="RefSeq" id="WP_122951721.1">
    <property type="nucleotide sequence ID" value="NZ_CP024634.1"/>
</dbReference>